<dbReference type="GO" id="GO:0005524">
    <property type="term" value="F:ATP binding"/>
    <property type="evidence" value="ECO:0007669"/>
    <property type="project" value="UniProtKB-KW"/>
</dbReference>
<dbReference type="GO" id="GO:0016887">
    <property type="term" value="F:ATP hydrolysis activity"/>
    <property type="evidence" value="ECO:0007669"/>
    <property type="project" value="TreeGrafter"/>
</dbReference>
<accession>A0A183G220</accession>
<keyword evidence="2" id="KW-0479">Metal-binding</keyword>
<comment type="cofactor">
    <cofactor evidence="1">
        <name>Mg(2+)</name>
        <dbReference type="ChEBI" id="CHEBI:18420"/>
    </cofactor>
</comment>
<dbReference type="GO" id="GO:0046872">
    <property type="term" value="F:metal ion binding"/>
    <property type="evidence" value="ECO:0007669"/>
    <property type="project" value="UniProtKB-KW"/>
</dbReference>
<sequence length="77" mass="8454">MRTIQQGTLASKAASRIRTDFENRFIMAKVVQVANIIELGEENQVKLAGKTRQQGETDVVEGGDVILFKFTAGDGKK</sequence>
<dbReference type="GO" id="GO:0005737">
    <property type="term" value="C:cytoplasm"/>
    <property type="evidence" value="ECO:0007669"/>
    <property type="project" value="TreeGrafter"/>
</dbReference>
<reference evidence="9" key="2">
    <citation type="submission" date="2019-09" db="UniProtKB">
        <authorList>
            <consortium name="WormBaseParasite"/>
        </authorList>
    </citation>
    <scope>IDENTIFICATION</scope>
</reference>
<gene>
    <name evidence="7" type="ORF">HPBE_LOCUS15300</name>
</gene>
<dbReference type="InterPro" id="IPR013029">
    <property type="entry name" value="YchF_C"/>
</dbReference>
<keyword evidence="8" id="KW-1185">Reference proteome</keyword>
<dbReference type="WBParaSite" id="HPBE_0001530101-mRNA-1">
    <property type="protein sequence ID" value="HPBE_0001530101-mRNA-1"/>
    <property type="gene ID" value="HPBE_0001530101"/>
</dbReference>
<evidence type="ECO:0000313" key="9">
    <source>
        <dbReference type="WBParaSite" id="HPBE_0001530101-mRNA-1"/>
    </source>
</evidence>
<accession>A0A3P8E5F2</accession>
<keyword evidence="4" id="KW-0067">ATP-binding</keyword>
<reference evidence="7 8" key="1">
    <citation type="submission" date="2018-11" db="EMBL/GenBank/DDBJ databases">
        <authorList>
            <consortium name="Pathogen Informatics"/>
        </authorList>
    </citation>
    <scope>NUCLEOTIDE SEQUENCE [LARGE SCALE GENOMIC DNA]</scope>
</reference>
<dbReference type="Pfam" id="PF06071">
    <property type="entry name" value="YchF-GTPase_C"/>
    <property type="match status" value="1"/>
</dbReference>
<evidence type="ECO:0000313" key="7">
    <source>
        <dbReference type="EMBL" id="VDP02356.1"/>
    </source>
</evidence>
<evidence type="ECO:0000256" key="4">
    <source>
        <dbReference type="ARBA" id="ARBA00022840"/>
    </source>
</evidence>
<evidence type="ECO:0000259" key="6">
    <source>
        <dbReference type="Pfam" id="PF06071"/>
    </source>
</evidence>
<dbReference type="PANTHER" id="PTHR23305">
    <property type="entry name" value="OBG GTPASE FAMILY"/>
    <property type="match status" value="1"/>
</dbReference>
<dbReference type="AlphaFoldDB" id="A0A183G220"/>
<keyword evidence="5" id="KW-0460">Magnesium</keyword>
<feature type="domain" description="YchF C-terminal" evidence="6">
    <location>
        <begin position="3"/>
        <end position="70"/>
    </location>
</feature>
<organism evidence="8 9">
    <name type="scientific">Heligmosomoides polygyrus</name>
    <name type="common">Parasitic roundworm</name>
    <dbReference type="NCBI Taxonomy" id="6339"/>
    <lineage>
        <taxon>Eukaryota</taxon>
        <taxon>Metazoa</taxon>
        <taxon>Ecdysozoa</taxon>
        <taxon>Nematoda</taxon>
        <taxon>Chromadorea</taxon>
        <taxon>Rhabditida</taxon>
        <taxon>Rhabditina</taxon>
        <taxon>Rhabditomorpha</taxon>
        <taxon>Strongyloidea</taxon>
        <taxon>Heligmosomidae</taxon>
        <taxon>Heligmosomoides</taxon>
    </lineage>
</organism>
<name>A0A183G220_HELPZ</name>
<dbReference type="Gene3D" id="3.10.20.30">
    <property type="match status" value="1"/>
</dbReference>
<dbReference type="OrthoDB" id="424823at2759"/>
<dbReference type="InterPro" id="IPR012676">
    <property type="entry name" value="TGS-like"/>
</dbReference>
<evidence type="ECO:0000256" key="5">
    <source>
        <dbReference type="ARBA" id="ARBA00022842"/>
    </source>
</evidence>
<evidence type="ECO:0000313" key="8">
    <source>
        <dbReference type="Proteomes" id="UP000050761"/>
    </source>
</evidence>
<dbReference type="FunFam" id="3.10.20.30:FF:000029">
    <property type="entry name" value="Obg-like ATPase 1"/>
    <property type="match status" value="1"/>
</dbReference>
<dbReference type="Proteomes" id="UP000050761">
    <property type="component" value="Unassembled WGS sequence"/>
</dbReference>
<evidence type="ECO:0000256" key="3">
    <source>
        <dbReference type="ARBA" id="ARBA00022741"/>
    </source>
</evidence>
<dbReference type="EMBL" id="UZAH01028785">
    <property type="protein sequence ID" value="VDP02356.1"/>
    <property type="molecule type" value="Genomic_DNA"/>
</dbReference>
<keyword evidence="3" id="KW-0547">Nucleotide-binding</keyword>
<dbReference type="SUPFAM" id="SSF81271">
    <property type="entry name" value="TGS-like"/>
    <property type="match status" value="1"/>
</dbReference>
<protein>
    <submittedName>
        <fullName evidence="9">YchF-GTPase_C domain-containing protein</fullName>
    </submittedName>
</protein>
<dbReference type="PANTHER" id="PTHR23305:SF11">
    <property type="entry name" value="OBG-LIKE ATPASE 1"/>
    <property type="match status" value="1"/>
</dbReference>
<proteinExistence type="predicted"/>
<evidence type="ECO:0000256" key="2">
    <source>
        <dbReference type="ARBA" id="ARBA00022723"/>
    </source>
</evidence>
<evidence type="ECO:0000256" key="1">
    <source>
        <dbReference type="ARBA" id="ARBA00001946"/>
    </source>
</evidence>
<dbReference type="InterPro" id="IPR012675">
    <property type="entry name" value="Beta-grasp_dom_sf"/>
</dbReference>